<dbReference type="GO" id="GO:0038023">
    <property type="term" value="F:signaling receptor activity"/>
    <property type="evidence" value="ECO:0007669"/>
    <property type="project" value="InterPro"/>
</dbReference>
<comment type="caution">
    <text evidence="19">The sequence shown here is derived from an EMBL/GenBank/DDBJ whole genome shotgun (WGS) entry which is preliminary data.</text>
</comment>
<dbReference type="InterPro" id="IPR011662">
    <property type="entry name" value="Secretin/TonB_short_N"/>
</dbReference>
<keyword evidence="20" id="KW-1185">Reference proteome</keyword>
<dbReference type="InterPro" id="IPR000531">
    <property type="entry name" value="Beta-barrel_TonB"/>
</dbReference>
<evidence type="ECO:0000313" key="19">
    <source>
        <dbReference type="EMBL" id="MBB6072044.1"/>
    </source>
</evidence>
<dbReference type="InterPro" id="IPR037066">
    <property type="entry name" value="Plug_dom_sf"/>
</dbReference>
<evidence type="ECO:0000256" key="12">
    <source>
        <dbReference type="ARBA" id="ARBA00023170"/>
    </source>
</evidence>
<proteinExistence type="inferred from homology"/>
<accession>A0A841H250</accession>
<keyword evidence="9" id="KW-0406">Ion transport</keyword>
<dbReference type="Pfam" id="PF07715">
    <property type="entry name" value="Plug"/>
    <property type="match status" value="1"/>
</dbReference>
<dbReference type="EMBL" id="JACHIA010000012">
    <property type="protein sequence ID" value="MBB6072044.1"/>
    <property type="molecule type" value="Genomic_DNA"/>
</dbReference>
<evidence type="ECO:0000256" key="16">
    <source>
        <dbReference type="SAM" id="MobiDB-lite"/>
    </source>
</evidence>
<evidence type="ECO:0000256" key="8">
    <source>
        <dbReference type="ARBA" id="ARBA00023004"/>
    </source>
</evidence>
<keyword evidence="10 15" id="KW-0798">TonB box</keyword>
<keyword evidence="8" id="KW-0408">Iron</keyword>
<evidence type="ECO:0000256" key="11">
    <source>
        <dbReference type="ARBA" id="ARBA00023136"/>
    </source>
</evidence>
<evidence type="ECO:0000256" key="3">
    <source>
        <dbReference type="ARBA" id="ARBA00022448"/>
    </source>
</evidence>
<evidence type="ECO:0000256" key="9">
    <source>
        <dbReference type="ARBA" id="ARBA00023065"/>
    </source>
</evidence>
<keyword evidence="12 19" id="KW-0675">Receptor</keyword>
<feature type="domain" description="Secretin/TonB short N-terminal" evidence="18">
    <location>
        <begin position="67"/>
        <end position="118"/>
    </location>
</feature>
<keyword evidence="11 14" id="KW-0472">Membrane</keyword>
<keyword evidence="3 14" id="KW-0813">Transport</keyword>
<feature type="signal peptide" evidence="17">
    <location>
        <begin position="1"/>
        <end position="22"/>
    </location>
</feature>
<dbReference type="GO" id="GO:0015891">
    <property type="term" value="P:siderophore transport"/>
    <property type="evidence" value="ECO:0007669"/>
    <property type="project" value="InterPro"/>
</dbReference>
<dbReference type="SMART" id="SM00965">
    <property type="entry name" value="STN"/>
    <property type="match status" value="1"/>
</dbReference>
<evidence type="ECO:0000256" key="17">
    <source>
        <dbReference type="SAM" id="SignalP"/>
    </source>
</evidence>
<dbReference type="Gene3D" id="2.170.130.10">
    <property type="entry name" value="TonB-dependent receptor, plug domain"/>
    <property type="match status" value="1"/>
</dbReference>
<evidence type="ECO:0000256" key="13">
    <source>
        <dbReference type="ARBA" id="ARBA00023237"/>
    </source>
</evidence>
<keyword evidence="5" id="KW-0410">Iron transport</keyword>
<dbReference type="PANTHER" id="PTHR32552:SF68">
    <property type="entry name" value="FERRICHROME OUTER MEMBRANE TRANSPORTER_PHAGE RECEPTOR"/>
    <property type="match status" value="1"/>
</dbReference>
<feature type="region of interest" description="Disordered" evidence="16">
    <location>
        <begin position="137"/>
        <end position="159"/>
    </location>
</feature>
<evidence type="ECO:0000256" key="4">
    <source>
        <dbReference type="ARBA" id="ARBA00022452"/>
    </source>
</evidence>
<evidence type="ECO:0000256" key="7">
    <source>
        <dbReference type="ARBA" id="ARBA00022729"/>
    </source>
</evidence>
<dbReference type="GO" id="GO:0009279">
    <property type="term" value="C:cell outer membrane"/>
    <property type="evidence" value="ECO:0007669"/>
    <property type="project" value="UniProtKB-SubCell"/>
</dbReference>
<comment type="subcellular location">
    <subcellularLocation>
        <location evidence="1 14">Cell outer membrane</location>
        <topology evidence="1 14">Multi-pass membrane protein</topology>
    </subcellularLocation>
</comment>
<dbReference type="Proteomes" id="UP000582837">
    <property type="component" value="Unassembled WGS sequence"/>
</dbReference>
<dbReference type="RefSeq" id="WP_170034804.1">
    <property type="nucleotide sequence ID" value="NZ_JABDTL010000001.1"/>
</dbReference>
<keyword evidence="13 14" id="KW-0998">Cell outer membrane</keyword>
<organism evidence="19 20">
    <name type="scientific">Longimicrobium terrae</name>
    <dbReference type="NCBI Taxonomy" id="1639882"/>
    <lineage>
        <taxon>Bacteria</taxon>
        <taxon>Pseudomonadati</taxon>
        <taxon>Gemmatimonadota</taxon>
        <taxon>Longimicrobiia</taxon>
        <taxon>Longimicrobiales</taxon>
        <taxon>Longimicrobiaceae</taxon>
        <taxon>Longimicrobium</taxon>
    </lineage>
</organism>
<evidence type="ECO:0000256" key="14">
    <source>
        <dbReference type="PROSITE-ProRule" id="PRU01360"/>
    </source>
</evidence>
<evidence type="ECO:0000256" key="2">
    <source>
        <dbReference type="ARBA" id="ARBA00009810"/>
    </source>
</evidence>
<keyword evidence="7 17" id="KW-0732">Signal</keyword>
<keyword evidence="6 14" id="KW-0812">Transmembrane</keyword>
<gene>
    <name evidence="19" type="ORF">HNQ61_003705</name>
</gene>
<evidence type="ECO:0000313" key="20">
    <source>
        <dbReference type="Proteomes" id="UP000582837"/>
    </source>
</evidence>
<evidence type="ECO:0000256" key="1">
    <source>
        <dbReference type="ARBA" id="ARBA00004571"/>
    </source>
</evidence>
<reference evidence="19 20" key="1">
    <citation type="submission" date="2020-08" db="EMBL/GenBank/DDBJ databases">
        <title>Genomic Encyclopedia of Type Strains, Phase IV (KMG-IV): sequencing the most valuable type-strain genomes for metagenomic binning, comparative biology and taxonomic classification.</title>
        <authorList>
            <person name="Goeker M."/>
        </authorList>
    </citation>
    <scope>NUCLEOTIDE SEQUENCE [LARGE SCALE GENOMIC DNA]</scope>
    <source>
        <strain evidence="19 20">DSM 29007</strain>
    </source>
</reference>
<dbReference type="Gene3D" id="2.40.170.20">
    <property type="entry name" value="TonB-dependent receptor, beta-barrel domain"/>
    <property type="match status" value="1"/>
</dbReference>
<dbReference type="PROSITE" id="PS52016">
    <property type="entry name" value="TONB_DEPENDENT_REC_3"/>
    <property type="match status" value="1"/>
</dbReference>
<dbReference type="CDD" id="cd01347">
    <property type="entry name" value="ligand_gated_channel"/>
    <property type="match status" value="1"/>
</dbReference>
<dbReference type="Pfam" id="PF00593">
    <property type="entry name" value="TonB_dep_Rec_b-barrel"/>
    <property type="match status" value="1"/>
</dbReference>
<dbReference type="Gene3D" id="3.55.50.30">
    <property type="match status" value="1"/>
</dbReference>
<sequence length="790" mass="85607">MRSLVVLGLGCAVCAAPAALHARPLTPRDTTPALTRMAADTTARIRFQIPAQPLAAALRDFARQSDLRLQVDAQAASSARSTAVSGTYTAPDALRMLLAGTGMTARIVGGETAFITRDGGDRTYAMTPVTVVSERSRGYGAPRTTTATKTDTPLRDAPQSVSVVTRQVIADQAMQGMSDVVRYVPGISMGQGEGHRDAPTIRGQSSTADFFVDGVRDDVQYLRDLYNTERVEALKGSNAMIFGRGGGGGVINRVTKEAQWAPTRAVTLEGGSFNHRRGMLDVGQGVGGNVALRFNGMYENSEGFRDQSELRRYGVNPTAALALGASTTLRAGYEYFHDDRRVDRGIPSFQGRPSRTDITTYFGNPGLSDSEVDVNSASATLEHQAGVLTIRNRARWASYDKFYQNSFPGAVTADGSQVALSAYNSSSDRENLFNQTDLLFSVNTAGIRHGFLAGAEFGRQDTDNFRNTGYYNNTAASFPVPIGSPTVNTPITFRQSATDADNRSRATVAAVYLQDQITVVPMLQLLGGVRFDRFDIDFHNNRNDEDLSRRDNLVSPRAGVIFKPMETASIYGSWSVSYLPSSGDQFGSLTATTKTLEPEEFTNREVGFKWDARSNLSLTAALYRLDRTNTTAPDPADPSRIVQTGAQRTHGWELGATGNITDNWQIVGGFARQSARIVSTTSAAKAGQRTPLVPERSWSLWNRVQVVPALGFGVGVVHQSDVFAAIDNTVTLPAFTRADAAVYLRVTRGLSVQANVENVLDERYYPTSQGNNNIMPGASRTLRLSLTTRR</sequence>
<dbReference type="InterPro" id="IPR010105">
    <property type="entry name" value="TonB_sidphr_rcpt"/>
</dbReference>
<dbReference type="InterPro" id="IPR039426">
    <property type="entry name" value="TonB-dep_rcpt-like"/>
</dbReference>
<dbReference type="SUPFAM" id="SSF56935">
    <property type="entry name" value="Porins"/>
    <property type="match status" value="1"/>
</dbReference>
<evidence type="ECO:0000256" key="5">
    <source>
        <dbReference type="ARBA" id="ARBA00022496"/>
    </source>
</evidence>
<feature type="chain" id="PRO_5032699546" evidence="17">
    <location>
        <begin position="23"/>
        <end position="790"/>
    </location>
</feature>
<dbReference type="InterPro" id="IPR012910">
    <property type="entry name" value="Plug_dom"/>
</dbReference>
<evidence type="ECO:0000259" key="18">
    <source>
        <dbReference type="SMART" id="SM00965"/>
    </source>
</evidence>
<evidence type="ECO:0000256" key="15">
    <source>
        <dbReference type="RuleBase" id="RU003357"/>
    </source>
</evidence>
<comment type="similarity">
    <text evidence="2 14 15">Belongs to the TonB-dependent receptor family.</text>
</comment>
<protein>
    <submittedName>
        <fullName evidence="19">Catecholate siderophore receptor</fullName>
    </submittedName>
</protein>
<dbReference type="InterPro" id="IPR036942">
    <property type="entry name" value="Beta-barrel_TonB_sf"/>
</dbReference>
<dbReference type="GO" id="GO:0015344">
    <property type="term" value="F:siderophore uptake transmembrane transporter activity"/>
    <property type="evidence" value="ECO:0007669"/>
    <property type="project" value="TreeGrafter"/>
</dbReference>
<dbReference type="PANTHER" id="PTHR32552">
    <property type="entry name" value="FERRICHROME IRON RECEPTOR-RELATED"/>
    <property type="match status" value="1"/>
</dbReference>
<keyword evidence="4 14" id="KW-1134">Transmembrane beta strand</keyword>
<dbReference type="AlphaFoldDB" id="A0A841H250"/>
<name>A0A841H250_9BACT</name>
<evidence type="ECO:0000256" key="6">
    <source>
        <dbReference type="ARBA" id="ARBA00022692"/>
    </source>
</evidence>
<dbReference type="NCBIfam" id="TIGR01783">
    <property type="entry name" value="TonB-siderophor"/>
    <property type="match status" value="1"/>
</dbReference>
<evidence type="ECO:0000256" key="10">
    <source>
        <dbReference type="ARBA" id="ARBA00023077"/>
    </source>
</evidence>